<dbReference type="AlphaFoldDB" id="A0AAV9H7D5"/>
<comment type="caution">
    <text evidence="1">The sequence shown here is derived from an EMBL/GenBank/DDBJ whole genome shotgun (WGS) entry which is preliminary data.</text>
</comment>
<evidence type="ECO:0000313" key="1">
    <source>
        <dbReference type="EMBL" id="KAK4456979.1"/>
    </source>
</evidence>
<accession>A0AAV9H7D5</accession>
<keyword evidence="2" id="KW-1185">Reference proteome</keyword>
<name>A0AAV9H7D5_9PEZI</name>
<reference evidence="1" key="2">
    <citation type="submission" date="2023-06" db="EMBL/GenBank/DDBJ databases">
        <authorList>
            <consortium name="Lawrence Berkeley National Laboratory"/>
            <person name="Mondo S.J."/>
            <person name="Hensen N."/>
            <person name="Bonometti L."/>
            <person name="Westerberg I."/>
            <person name="Brannstrom I.O."/>
            <person name="Guillou S."/>
            <person name="Cros-Aarteil S."/>
            <person name="Calhoun S."/>
            <person name="Haridas S."/>
            <person name="Kuo A."/>
            <person name="Pangilinan J."/>
            <person name="Riley R."/>
            <person name="Labutti K."/>
            <person name="Andreopoulos B."/>
            <person name="Lipzen A."/>
            <person name="Chen C."/>
            <person name="Yanf M."/>
            <person name="Daum C."/>
            <person name="Ng V."/>
            <person name="Clum A."/>
            <person name="Steindorff A."/>
            <person name="Ohm R."/>
            <person name="Martin F."/>
            <person name="Silar P."/>
            <person name="Natvig D."/>
            <person name="Lalanne C."/>
            <person name="Gautier V."/>
            <person name="Ament-Velasquez S.L."/>
            <person name="Kruys A."/>
            <person name="Hutchinson M.I."/>
            <person name="Powell A.J."/>
            <person name="Barry K."/>
            <person name="Miller A.N."/>
            <person name="Grigoriev I.V."/>
            <person name="Debuchy R."/>
            <person name="Gladieux P."/>
            <person name="Thoren M.H."/>
            <person name="Johannesson H."/>
        </authorList>
    </citation>
    <scope>NUCLEOTIDE SEQUENCE</scope>
    <source>
        <strain evidence="1">PSN324</strain>
    </source>
</reference>
<dbReference type="EMBL" id="MU865146">
    <property type="protein sequence ID" value="KAK4456979.1"/>
    <property type="molecule type" value="Genomic_DNA"/>
</dbReference>
<dbReference type="Proteomes" id="UP001321749">
    <property type="component" value="Unassembled WGS sequence"/>
</dbReference>
<reference evidence="1" key="1">
    <citation type="journal article" date="2023" name="Mol. Phylogenet. Evol.">
        <title>Genome-scale phylogeny and comparative genomics of the fungal order Sordariales.</title>
        <authorList>
            <person name="Hensen N."/>
            <person name="Bonometti L."/>
            <person name="Westerberg I."/>
            <person name="Brannstrom I.O."/>
            <person name="Guillou S."/>
            <person name="Cros-Aarteil S."/>
            <person name="Calhoun S."/>
            <person name="Haridas S."/>
            <person name="Kuo A."/>
            <person name="Mondo S."/>
            <person name="Pangilinan J."/>
            <person name="Riley R."/>
            <person name="LaButti K."/>
            <person name="Andreopoulos B."/>
            <person name="Lipzen A."/>
            <person name="Chen C."/>
            <person name="Yan M."/>
            <person name="Daum C."/>
            <person name="Ng V."/>
            <person name="Clum A."/>
            <person name="Steindorff A."/>
            <person name="Ohm R.A."/>
            <person name="Martin F."/>
            <person name="Silar P."/>
            <person name="Natvig D.O."/>
            <person name="Lalanne C."/>
            <person name="Gautier V."/>
            <person name="Ament-Velasquez S.L."/>
            <person name="Kruys A."/>
            <person name="Hutchinson M.I."/>
            <person name="Powell A.J."/>
            <person name="Barry K."/>
            <person name="Miller A.N."/>
            <person name="Grigoriev I.V."/>
            <person name="Debuchy R."/>
            <person name="Gladieux P."/>
            <person name="Hiltunen Thoren M."/>
            <person name="Johannesson H."/>
        </authorList>
    </citation>
    <scope>NUCLEOTIDE SEQUENCE</scope>
    <source>
        <strain evidence="1">PSN324</strain>
    </source>
</reference>
<protein>
    <submittedName>
        <fullName evidence="1">Uncharacterized protein</fullName>
    </submittedName>
</protein>
<evidence type="ECO:0000313" key="2">
    <source>
        <dbReference type="Proteomes" id="UP001321749"/>
    </source>
</evidence>
<sequence>MSSSASFGVSGKLFGDRNLPSYCSSLAGESDPRGYIAFSATEDDWEIDAIKFDDTECISVNRTPGMRGRSQNIITVATDLIGPESDEDAEDSMAIEPISFREEFSLKQQNVHATTVELSPRNATASPEFEFEEVDLSEHLNIHFAVLTPRQKRCSDEIVCDDEDDNMSIITDISMIPTYCPSDVMQHEQRSRAVTLLGRLFKAKASAAKKTVRQFKRSCRGVMENTFAEPNTYRPTKCVRVGEAF</sequence>
<proteinExistence type="predicted"/>
<gene>
    <name evidence="1" type="ORF">QBC42DRAFT_189733</name>
</gene>
<organism evidence="1 2">
    <name type="scientific">Cladorrhinum samala</name>
    <dbReference type="NCBI Taxonomy" id="585594"/>
    <lineage>
        <taxon>Eukaryota</taxon>
        <taxon>Fungi</taxon>
        <taxon>Dikarya</taxon>
        <taxon>Ascomycota</taxon>
        <taxon>Pezizomycotina</taxon>
        <taxon>Sordariomycetes</taxon>
        <taxon>Sordariomycetidae</taxon>
        <taxon>Sordariales</taxon>
        <taxon>Podosporaceae</taxon>
        <taxon>Cladorrhinum</taxon>
    </lineage>
</organism>